<dbReference type="AlphaFoldDB" id="G4Z4Y8"/>
<dbReference type="InParanoid" id="G4Z4Y8"/>
<reference evidence="1 2" key="1">
    <citation type="journal article" date="2006" name="Science">
        <title>Phytophthora genome sequences uncover evolutionary origins and mechanisms of pathogenesis.</title>
        <authorList>
            <person name="Tyler B.M."/>
            <person name="Tripathy S."/>
            <person name="Zhang X."/>
            <person name="Dehal P."/>
            <person name="Jiang R.H."/>
            <person name="Aerts A."/>
            <person name="Arredondo F.D."/>
            <person name="Baxter L."/>
            <person name="Bensasson D."/>
            <person name="Beynon J.L."/>
            <person name="Chapman J."/>
            <person name="Damasceno C.M."/>
            <person name="Dorrance A.E."/>
            <person name="Dou D."/>
            <person name="Dickerman A.W."/>
            <person name="Dubchak I.L."/>
            <person name="Garbelotto M."/>
            <person name="Gijzen M."/>
            <person name="Gordon S.G."/>
            <person name="Govers F."/>
            <person name="Grunwald N.J."/>
            <person name="Huang W."/>
            <person name="Ivors K.L."/>
            <person name="Jones R.W."/>
            <person name="Kamoun S."/>
            <person name="Krampis K."/>
            <person name="Lamour K.H."/>
            <person name="Lee M.K."/>
            <person name="McDonald W.H."/>
            <person name="Medina M."/>
            <person name="Meijer H.J."/>
            <person name="Nordberg E.K."/>
            <person name="Maclean D.J."/>
            <person name="Ospina-Giraldo M.D."/>
            <person name="Morris P.F."/>
            <person name="Phuntumart V."/>
            <person name="Putnam N.H."/>
            <person name="Rash S."/>
            <person name="Rose J.K."/>
            <person name="Sakihama Y."/>
            <person name="Salamov A.A."/>
            <person name="Savidor A."/>
            <person name="Scheuring C.F."/>
            <person name="Smith B.M."/>
            <person name="Sobral B.W."/>
            <person name="Terry A."/>
            <person name="Torto-Alalibo T.A."/>
            <person name="Win J."/>
            <person name="Xu Z."/>
            <person name="Zhang H."/>
            <person name="Grigoriev I.V."/>
            <person name="Rokhsar D.S."/>
            <person name="Boore J.L."/>
        </authorList>
    </citation>
    <scope>NUCLEOTIDE SEQUENCE [LARGE SCALE GENOMIC DNA]</scope>
    <source>
        <strain evidence="1 2">P6497</strain>
    </source>
</reference>
<sequence length="699" mass="78645">MKWEDALSRILEQEDKRRTKLRAQKAMLDQVASCAIFKCTHEMNGKRFLISVYTRNARGYELEGLRIVAYDPRSSAAFTMVMTLREFNSLGYGQTSEGLGAFCKWLCLLYEKRRRQFRLVWSGAPCPPPLRVREHDQSLICVHKEGVKIAADSYALVAVYLRTDNPSVVRFVVGAWHGHEFLLTEHAVKARDLIINSDLDAHGIGIRVYSSEIVVNRVRYSVRVHDTNENEYTVELTPKPKKRETLSSGTHRLSLHKRRINPYDVQLSSSNFADLLSLTRFEQIPSRKAKLNDDDSDGLEWKATVSPKWAGKLANYVRVFRLAKYACKVGGVFSFIKVFVVQQKAEFRAHLLLEVTWLSPTNISSLCSVGGVEAPQSIRIPVSEYLRCVNASRRSAFEYATSCSNCAMIQYQRLHAIKELVIRAGNSASESVEFIYHAYCNVCKRLAPPIVLVLGSASTGATPWLLSLLGHYFSCFDCIHEEGLHVRDTLLQTTTRDQVVVLCNADCGVTVASANLFVNELHWWLYPDNSELPCHVAYIALHHAACQVAELGPVHLEDAGDEATDRASAFDAYLVAEAVLVEATRVLLHPDYPWPKPRKIVGASSWSAACSFLLDPVQLSANLQQCDVLQLSTTTAEVLAAYFTHAKWPHDYPNVRPFFYGLLAFMLHVQHQEVLAENTSVLDISHQSHDTEVLETLTL</sequence>
<evidence type="ECO:0000313" key="2">
    <source>
        <dbReference type="Proteomes" id="UP000002640"/>
    </source>
</evidence>
<dbReference type="EMBL" id="JH159153">
    <property type="protein sequence ID" value="EGZ22317.1"/>
    <property type="molecule type" value="Genomic_DNA"/>
</dbReference>
<accession>G4Z4Y8</accession>
<dbReference type="RefSeq" id="XP_009525034.1">
    <property type="nucleotide sequence ID" value="XM_009526739.1"/>
</dbReference>
<dbReference type="KEGG" id="psoj:PHYSODRAFT_495831"/>
<proteinExistence type="predicted"/>
<dbReference type="Proteomes" id="UP000002640">
    <property type="component" value="Unassembled WGS sequence"/>
</dbReference>
<protein>
    <submittedName>
        <fullName evidence="1">Uncharacterized protein</fullName>
    </submittedName>
</protein>
<dbReference type="GeneID" id="20657233"/>
<organism evidence="1 2">
    <name type="scientific">Phytophthora sojae (strain P6497)</name>
    <name type="common">Soybean stem and root rot agent</name>
    <name type="synonym">Phytophthora megasperma f. sp. glycines</name>
    <dbReference type="NCBI Taxonomy" id="1094619"/>
    <lineage>
        <taxon>Eukaryota</taxon>
        <taxon>Sar</taxon>
        <taxon>Stramenopiles</taxon>
        <taxon>Oomycota</taxon>
        <taxon>Peronosporomycetes</taxon>
        <taxon>Peronosporales</taxon>
        <taxon>Peronosporaceae</taxon>
        <taxon>Phytophthora</taxon>
    </lineage>
</organism>
<evidence type="ECO:0000313" key="1">
    <source>
        <dbReference type="EMBL" id="EGZ22317.1"/>
    </source>
</evidence>
<name>G4Z4Y8_PHYSP</name>
<keyword evidence="2" id="KW-1185">Reference proteome</keyword>
<dbReference type="OMA" id="ASCAIFK"/>
<gene>
    <name evidence="1" type="ORF">PHYSODRAFT_495831</name>
</gene>